<name>A0A543FW11_9PSEU</name>
<comment type="caution">
    <text evidence="1">The sequence shown here is derived from an EMBL/GenBank/DDBJ whole genome shotgun (WGS) entry which is preliminary data.</text>
</comment>
<sequence length="178" mass="17866">MGAGRLPLAVGAGLAVAAAVALDVLADEHPTHTASLGIVAAVVAVLRLHLAGRHENVLAPVAGALVAQPALHATTKIGGSHDATGGDGLMHVVTADGPGTSVQIAVSAVIVLAVAASARFTELLVHVLSRPVRLLTVGPPVAPSVGAVAARSRRRGSMLRWCGWTIRAARRGPPSAAW</sequence>
<dbReference type="AlphaFoldDB" id="A0A543FW11"/>
<dbReference type="RefSeq" id="WP_142104753.1">
    <property type="nucleotide sequence ID" value="NZ_VFPH01000002.1"/>
</dbReference>
<dbReference type="OrthoDB" id="3579906at2"/>
<evidence type="ECO:0000313" key="1">
    <source>
        <dbReference type="EMBL" id="TQM38026.1"/>
    </source>
</evidence>
<dbReference type="EMBL" id="VFPH01000002">
    <property type="protein sequence ID" value="TQM38026.1"/>
    <property type="molecule type" value="Genomic_DNA"/>
</dbReference>
<dbReference type="Proteomes" id="UP000319818">
    <property type="component" value="Unassembled WGS sequence"/>
</dbReference>
<evidence type="ECO:0000313" key="2">
    <source>
        <dbReference type="Proteomes" id="UP000319818"/>
    </source>
</evidence>
<gene>
    <name evidence="1" type="ORF">FB388_5250</name>
</gene>
<keyword evidence="2" id="KW-1185">Reference proteome</keyword>
<accession>A0A543FW11</accession>
<organism evidence="1 2">
    <name type="scientific">Pseudonocardia cypriaca</name>
    <dbReference type="NCBI Taxonomy" id="882449"/>
    <lineage>
        <taxon>Bacteria</taxon>
        <taxon>Bacillati</taxon>
        <taxon>Actinomycetota</taxon>
        <taxon>Actinomycetes</taxon>
        <taxon>Pseudonocardiales</taxon>
        <taxon>Pseudonocardiaceae</taxon>
        <taxon>Pseudonocardia</taxon>
    </lineage>
</organism>
<protein>
    <submittedName>
        <fullName evidence="1">Uncharacterized protein</fullName>
    </submittedName>
</protein>
<reference evidence="1 2" key="1">
    <citation type="submission" date="2019-06" db="EMBL/GenBank/DDBJ databases">
        <title>Sequencing the genomes of 1000 actinobacteria strains.</title>
        <authorList>
            <person name="Klenk H.-P."/>
        </authorList>
    </citation>
    <scope>NUCLEOTIDE SEQUENCE [LARGE SCALE GENOMIC DNA]</scope>
    <source>
        <strain evidence="1 2">DSM 45511</strain>
    </source>
</reference>
<proteinExistence type="predicted"/>